<feature type="compositionally biased region" description="Polar residues" evidence="1">
    <location>
        <begin position="767"/>
        <end position="795"/>
    </location>
</feature>
<feature type="compositionally biased region" description="Basic and acidic residues" evidence="1">
    <location>
        <begin position="432"/>
        <end position="443"/>
    </location>
</feature>
<feature type="region of interest" description="Disordered" evidence="1">
    <location>
        <begin position="722"/>
        <end position="844"/>
    </location>
</feature>
<feature type="compositionally biased region" description="Pro residues" evidence="1">
    <location>
        <begin position="59"/>
        <end position="72"/>
    </location>
</feature>
<gene>
    <name evidence="2" type="ORF">BCR39DRAFT_561314</name>
</gene>
<feature type="region of interest" description="Disordered" evidence="1">
    <location>
        <begin position="1"/>
        <end position="282"/>
    </location>
</feature>
<proteinExistence type="predicted"/>
<organism evidence="2 3">
    <name type="scientific">Naematelia encephala</name>
    <dbReference type="NCBI Taxonomy" id="71784"/>
    <lineage>
        <taxon>Eukaryota</taxon>
        <taxon>Fungi</taxon>
        <taxon>Dikarya</taxon>
        <taxon>Basidiomycota</taxon>
        <taxon>Agaricomycotina</taxon>
        <taxon>Tremellomycetes</taxon>
        <taxon>Tremellales</taxon>
        <taxon>Naemateliaceae</taxon>
        <taxon>Naematelia</taxon>
    </lineage>
</organism>
<feature type="compositionally biased region" description="Low complexity" evidence="1">
    <location>
        <begin position="876"/>
        <end position="885"/>
    </location>
</feature>
<evidence type="ECO:0000313" key="2">
    <source>
        <dbReference type="EMBL" id="ORY24990.1"/>
    </source>
</evidence>
<feature type="compositionally biased region" description="Basic and acidic residues" evidence="1">
    <location>
        <begin position="825"/>
        <end position="840"/>
    </location>
</feature>
<comment type="caution">
    <text evidence="2">The sequence shown here is derived from an EMBL/GenBank/DDBJ whole genome shotgun (WGS) entry which is preliminary data.</text>
</comment>
<dbReference type="InParanoid" id="A0A1Y2ARR0"/>
<feature type="compositionally biased region" description="Polar residues" evidence="1">
    <location>
        <begin position="907"/>
        <end position="919"/>
    </location>
</feature>
<feature type="compositionally biased region" description="Acidic residues" evidence="1">
    <location>
        <begin position="456"/>
        <end position="473"/>
    </location>
</feature>
<feature type="compositionally biased region" description="Basic and acidic residues" evidence="1">
    <location>
        <begin position="934"/>
        <end position="945"/>
    </location>
</feature>
<dbReference type="OrthoDB" id="3357948at2759"/>
<feature type="region of interest" description="Disordered" evidence="1">
    <location>
        <begin position="353"/>
        <end position="477"/>
    </location>
</feature>
<feature type="compositionally biased region" description="Low complexity" evidence="1">
    <location>
        <begin position="124"/>
        <end position="165"/>
    </location>
</feature>
<evidence type="ECO:0000313" key="3">
    <source>
        <dbReference type="Proteomes" id="UP000193986"/>
    </source>
</evidence>
<feature type="region of interest" description="Disordered" evidence="1">
    <location>
        <begin position="296"/>
        <end position="316"/>
    </location>
</feature>
<feature type="region of interest" description="Disordered" evidence="1">
    <location>
        <begin position="1125"/>
        <end position="1173"/>
    </location>
</feature>
<protein>
    <submittedName>
        <fullName evidence="2">Uncharacterized protein</fullName>
    </submittedName>
</protein>
<sequence>MGIYDPPSPMYTGPSQMSDPGPTSIVIPRRASYRATVNAIAGPSSEGAIPRRGSREDSPSPPRSPSSAPPTPSGAGMTHPPVFIHTHHPRRASMTPLGLNVISPKPPLIGGPSHSPIRSVGFNPSPSSSAYSSLSSARRESATSTSSTLTQIRPSGAGPAAPASGYRELRRSSLTPSIPTLAPLSPTRTHATGRVSSRPRSSDGAGGHLMQPRNHSREGASRSNPLGASPLSGVPGAEFAGRRGSLPQMSFGGWQGPQRTWNPSLPTQRGSVDDDTPQPDEEFKFGSAAAALRNIDRSPGTARRTSYFSSSRKNSIKEDGDVFKQAELEEAERQRRAFLAATYGGDGKRARERLSIGGGMVPGTASPGTPGGRRRQSLMIWEKVHGAQSGKEGSDSMPILTLPTPSTPADDYGRRGSLPVSIPGGGLGRVSSRREQREARENDMDSAPKITHTGEDREDADGESDEEDPEINDDNLFAPVRPLPPLLPLSDPGPRLLPATLAMHRASHLLSSRNLHAELLPHPLPPSLHPPPPVDVTEFDIDFILAGSRAQLGGEKTNKNAPIDVAFKGQPGVPATPTLQLGPAGEDEDTFAKFVGEYDDEYDGRRGDWTFRVCKTISADQPQDPLEKSAPGPKSEWSSFGAGWYEQYDNGDVRSVNTGCIWHITKVSPREYELVEIQRGHAVSSRLHPIPAPRPTVVVPGIRYLLTCKSSHCEHGGVKLAANQNGDWLNPPRSSRSNSYVGAQPPGTRFRVSVSESLATERARTGSADSSATAKSPLAQSLPQSIVTREAPQNRSETDSFDDRGRASLTSPRDSKNALAPSRSRSKDRQEKDKDKDKKTGFGGVFKRALKSTASFAGASDEKKALREEKAREKAQSQSWSPSSSARQREFINPTSRHAYTPGMRSTMPQQVYERNSAPTAAVVSNSSRTSSSTEDRPWLGRLQESEEKVISPVSYLRPDGETYISREGKAWNAVPEEAVAMVVPMEQESPSPPAAPSSEPQRQALLVWYVPFNSEGEDRPPTAASSHSNSSSSRAASEPTASAVSGPSSLPKLQKLLRRRASRDQGVTKRDKDLPFRPTDSEPSTAKPPGVAHPLPFRSFRVVARFVDVEDLISEPDLPVTSFDHWQDHHRRGPMDAAQAASSTSSNPSPLRAQPSLPSTEDMDAVSASTAPTSTIAAGRSFPTVIAVCHSRSQGVEFVLEGLDRLGFCTGESAWGPTGYEEWRGTGLNAKGRELLDLLWAGCTGVMGLTAQ</sequence>
<feature type="compositionally biased region" description="Polar residues" evidence="1">
    <location>
        <begin position="303"/>
        <end position="313"/>
    </location>
</feature>
<feature type="region of interest" description="Disordered" evidence="1">
    <location>
        <begin position="856"/>
        <end position="945"/>
    </location>
</feature>
<feature type="region of interest" description="Disordered" evidence="1">
    <location>
        <begin position="1017"/>
        <end position="1095"/>
    </location>
</feature>
<accession>A0A1Y2ARR0</accession>
<dbReference type="EMBL" id="MCFC01000062">
    <property type="protein sequence ID" value="ORY24990.1"/>
    <property type="molecule type" value="Genomic_DNA"/>
</dbReference>
<feature type="compositionally biased region" description="Basic and acidic residues" evidence="1">
    <location>
        <begin position="1063"/>
        <end position="1076"/>
    </location>
</feature>
<keyword evidence="3" id="KW-1185">Reference proteome</keyword>
<feature type="compositionally biased region" description="Basic and acidic residues" evidence="1">
    <location>
        <begin position="860"/>
        <end position="875"/>
    </location>
</feature>
<feature type="compositionally biased region" description="Polar residues" evidence="1">
    <location>
        <begin position="1141"/>
        <end position="1150"/>
    </location>
</feature>
<feature type="compositionally biased region" description="Basic and acidic residues" evidence="1">
    <location>
        <begin position="796"/>
        <end position="806"/>
    </location>
</feature>
<dbReference type="Proteomes" id="UP000193986">
    <property type="component" value="Unassembled WGS sequence"/>
</dbReference>
<feature type="compositionally biased region" description="Polar residues" evidence="1">
    <location>
        <begin position="257"/>
        <end position="270"/>
    </location>
</feature>
<feature type="compositionally biased region" description="Low complexity" evidence="1">
    <location>
        <begin position="1024"/>
        <end position="1044"/>
    </location>
</feature>
<reference evidence="2 3" key="1">
    <citation type="submission" date="2016-07" db="EMBL/GenBank/DDBJ databases">
        <title>Pervasive Adenine N6-methylation of Active Genes in Fungi.</title>
        <authorList>
            <consortium name="DOE Joint Genome Institute"/>
            <person name="Mondo S.J."/>
            <person name="Dannebaum R.O."/>
            <person name="Kuo R.C."/>
            <person name="Labutti K."/>
            <person name="Haridas S."/>
            <person name="Kuo A."/>
            <person name="Salamov A."/>
            <person name="Ahrendt S.R."/>
            <person name="Lipzen A."/>
            <person name="Sullivan W."/>
            <person name="Andreopoulos W.B."/>
            <person name="Clum A."/>
            <person name="Lindquist E."/>
            <person name="Daum C."/>
            <person name="Ramamoorthy G.K."/>
            <person name="Gryganskyi A."/>
            <person name="Culley D."/>
            <person name="Magnuson J.K."/>
            <person name="James T.Y."/>
            <person name="O'Malley M.A."/>
            <person name="Stajich J.E."/>
            <person name="Spatafora J.W."/>
            <person name="Visel A."/>
            <person name="Grigoriev I.V."/>
        </authorList>
    </citation>
    <scope>NUCLEOTIDE SEQUENCE [LARGE SCALE GENOMIC DNA]</scope>
    <source>
        <strain evidence="2 3">68-887.2</strain>
    </source>
</reference>
<dbReference type="AlphaFoldDB" id="A0A1Y2ARR0"/>
<evidence type="ECO:0000256" key="1">
    <source>
        <dbReference type="SAM" id="MobiDB-lite"/>
    </source>
</evidence>
<name>A0A1Y2ARR0_9TREE</name>
<feature type="compositionally biased region" description="Polar residues" evidence="1">
    <location>
        <begin position="186"/>
        <end position="199"/>
    </location>
</feature>
<feature type="compositionally biased region" description="Polar residues" evidence="1">
    <location>
        <begin position="722"/>
        <end position="741"/>
    </location>
</feature>